<keyword evidence="2 6" id="KW-0812">Transmembrane</keyword>
<feature type="transmembrane region" description="Helical" evidence="6">
    <location>
        <begin position="265"/>
        <end position="287"/>
    </location>
</feature>
<keyword evidence="4 6" id="KW-0472">Membrane</keyword>
<dbReference type="Gene3D" id="1.20.1250.20">
    <property type="entry name" value="MFS general substrate transporter like domains"/>
    <property type="match status" value="2"/>
</dbReference>
<dbReference type="Pfam" id="PF07690">
    <property type="entry name" value="MFS_1"/>
    <property type="match status" value="1"/>
</dbReference>
<evidence type="ECO:0000313" key="8">
    <source>
        <dbReference type="EMBL" id="OPC81790.1"/>
    </source>
</evidence>
<dbReference type="AlphaFoldDB" id="A0A1T3NYQ1"/>
<evidence type="ECO:0000313" key="9">
    <source>
        <dbReference type="Proteomes" id="UP000190037"/>
    </source>
</evidence>
<evidence type="ECO:0000256" key="1">
    <source>
        <dbReference type="ARBA" id="ARBA00004651"/>
    </source>
</evidence>
<dbReference type="InterPro" id="IPR036259">
    <property type="entry name" value="MFS_trans_sf"/>
</dbReference>
<dbReference type="InterPro" id="IPR020846">
    <property type="entry name" value="MFS_dom"/>
</dbReference>
<evidence type="ECO:0000256" key="5">
    <source>
        <dbReference type="SAM" id="MobiDB-lite"/>
    </source>
</evidence>
<dbReference type="Proteomes" id="UP000190037">
    <property type="component" value="Unassembled WGS sequence"/>
</dbReference>
<comment type="caution">
    <text evidence="8">The sequence shown here is derived from an EMBL/GenBank/DDBJ whole genome shotgun (WGS) entry which is preliminary data.</text>
</comment>
<dbReference type="GO" id="GO:0005886">
    <property type="term" value="C:plasma membrane"/>
    <property type="evidence" value="ECO:0007669"/>
    <property type="project" value="UniProtKB-SubCell"/>
</dbReference>
<dbReference type="InterPro" id="IPR011701">
    <property type="entry name" value="MFS"/>
</dbReference>
<dbReference type="GO" id="GO:0022857">
    <property type="term" value="F:transmembrane transporter activity"/>
    <property type="evidence" value="ECO:0007669"/>
    <property type="project" value="InterPro"/>
</dbReference>
<protein>
    <recommendedName>
        <fullName evidence="7">Major facilitator superfamily (MFS) profile domain-containing protein</fullName>
    </recommendedName>
</protein>
<feature type="transmembrane region" description="Helical" evidence="6">
    <location>
        <begin position="57"/>
        <end position="75"/>
    </location>
</feature>
<feature type="transmembrane region" description="Helical" evidence="6">
    <location>
        <begin position="96"/>
        <end position="114"/>
    </location>
</feature>
<feature type="transmembrane region" description="Helical" evidence="6">
    <location>
        <begin position="180"/>
        <end position="202"/>
    </location>
</feature>
<keyword evidence="9" id="KW-1185">Reference proteome</keyword>
<feature type="domain" description="Major facilitator superfamily (MFS) profile" evidence="7">
    <location>
        <begin position="233"/>
        <end position="443"/>
    </location>
</feature>
<comment type="subcellular location">
    <subcellularLocation>
        <location evidence="1">Cell membrane</location>
        <topology evidence="1">Multi-pass membrane protein</topology>
    </subcellularLocation>
</comment>
<dbReference type="PANTHER" id="PTHR23542">
    <property type="match status" value="1"/>
</dbReference>
<feature type="region of interest" description="Disordered" evidence="5">
    <location>
        <begin position="407"/>
        <end position="443"/>
    </location>
</feature>
<feature type="transmembrane region" description="Helical" evidence="6">
    <location>
        <begin position="322"/>
        <end position="344"/>
    </location>
</feature>
<feature type="compositionally biased region" description="Basic and acidic residues" evidence="5">
    <location>
        <begin position="434"/>
        <end position="443"/>
    </location>
</feature>
<evidence type="ECO:0000256" key="6">
    <source>
        <dbReference type="SAM" id="Phobius"/>
    </source>
</evidence>
<gene>
    <name evidence="8" type="ORF">B4N89_13350</name>
</gene>
<organism evidence="8 9">
    <name type="scientific">Embleya scabrispora</name>
    <dbReference type="NCBI Taxonomy" id="159449"/>
    <lineage>
        <taxon>Bacteria</taxon>
        <taxon>Bacillati</taxon>
        <taxon>Actinomycetota</taxon>
        <taxon>Actinomycetes</taxon>
        <taxon>Kitasatosporales</taxon>
        <taxon>Streptomycetaceae</taxon>
        <taxon>Embleya</taxon>
    </lineage>
</organism>
<keyword evidence="3 6" id="KW-1133">Transmembrane helix</keyword>
<evidence type="ECO:0000256" key="4">
    <source>
        <dbReference type="ARBA" id="ARBA00023136"/>
    </source>
</evidence>
<accession>A0A1T3NYQ1</accession>
<feature type="transmembrane region" description="Helical" evidence="6">
    <location>
        <begin position="356"/>
        <end position="380"/>
    </location>
</feature>
<proteinExistence type="predicted"/>
<feature type="transmembrane region" description="Helical" evidence="6">
    <location>
        <begin position="386"/>
        <end position="407"/>
    </location>
</feature>
<name>A0A1T3NYQ1_9ACTN</name>
<feature type="transmembrane region" description="Helical" evidence="6">
    <location>
        <begin position="299"/>
        <end position="316"/>
    </location>
</feature>
<dbReference type="SUPFAM" id="SSF103473">
    <property type="entry name" value="MFS general substrate transporter"/>
    <property type="match status" value="1"/>
</dbReference>
<dbReference type="RefSeq" id="WP_078976063.1">
    <property type="nucleotide sequence ID" value="NZ_MWQN01000001.1"/>
</dbReference>
<evidence type="ECO:0000256" key="2">
    <source>
        <dbReference type="ARBA" id="ARBA00022692"/>
    </source>
</evidence>
<feature type="transmembrane region" description="Helical" evidence="6">
    <location>
        <begin position="237"/>
        <end position="259"/>
    </location>
</feature>
<dbReference type="STRING" id="159449.B4N89_13350"/>
<dbReference type="EMBL" id="MWQN01000001">
    <property type="protein sequence ID" value="OPC81790.1"/>
    <property type="molecule type" value="Genomic_DNA"/>
</dbReference>
<dbReference type="PROSITE" id="PS50850">
    <property type="entry name" value="MFS"/>
    <property type="match status" value="1"/>
</dbReference>
<evidence type="ECO:0000256" key="3">
    <source>
        <dbReference type="ARBA" id="ARBA00022989"/>
    </source>
</evidence>
<dbReference type="PANTHER" id="PTHR23542:SF1">
    <property type="entry name" value="MAJOR FACILITATOR SUPERFAMILY (MFS) PROFILE DOMAIN-CONTAINING PROTEIN"/>
    <property type="match status" value="1"/>
</dbReference>
<feature type="transmembrane region" description="Helical" evidence="6">
    <location>
        <begin position="29"/>
        <end position="51"/>
    </location>
</feature>
<sequence length="443" mass="42996">MTAMPSADMCSGSAPSYAAVLRLPHARRAFGAAMLGRLSYGTIPLSLLLAVKSGTGSYAVAGTVMALFGATSVLLSPMRAGLVDRYGARRVLPPMVALYAVLLVGIAVATWRPGASGVGVGVAVAAAGACTPPVGPVMRAVWSELAPSRELLQRAYSLDGVAEEIVFASGPLLVGLLVGWAPAAAGVVLAASLIVVGTMALAGSPAVRRVGAAGGGGGAAEPADGGSASGGAGLWRAVVVAAGVGVALGGIDLLAVAFAEDRGRSAAVAWILAALSVGSAVGGLAHGAVSWRVSADRRLPLLALGLGASLAAAGLSPNLYVLAAAATLTGLFVAPAITTAYLIADAAATPDTRTRVGAWVNTTLNAGSSAGAAATGVLIAPTPLPLLFVLAALPVLVAAALAGLGASSGRRSRPAGRVGDRPSPAPAAGSGSTHSDHDGSSAL</sequence>
<reference evidence="8 9" key="1">
    <citation type="submission" date="2017-03" db="EMBL/GenBank/DDBJ databases">
        <title>Draft genome sequence of Streptomyces scabrisporus NF3, endophyte isolated from Amphipterygium adstringens.</title>
        <authorList>
            <person name="Vazquez M."/>
            <person name="Ceapa C.D."/>
            <person name="Rodriguez Luna D."/>
            <person name="Sanchez Esquivel S."/>
        </authorList>
    </citation>
    <scope>NUCLEOTIDE SEQUENCE [LARGE SCALE GENOMIC DNA]</scope>
    <source>
        <strain evidence="8 9">NF3</strain>
    </source>
</reference>
<evidence type="ECO:0000259" key="7">
    <source>
        <dbReference type="PROSITE" id="PS50850"/>
    </source>
</evidence>